<evidence type="ECO:0000313" key="3">
    <source>
        <dbReference type="Proteomes" id="UP000186955"/>
    </source>
</evidence>
<feature type="transmembrane region" description="Helical" evidence="1">
    <location>
        <begin position="206"/>
        <end position="225"/>
    </location>
</feature>
<keyword evidence="1" id="KW-0812">Transmembrane</keyword>
<dbReference type="Proteomes" id="UP000186955">
    <property type="component" value="Unassembled WGS sequence"/>
</dbReference>
<keyword evidence="1" id="KW-1133">Transmembrane helix</keyword>
<sequence length="281" mass="32502">MILFPRYHVFEIGDQSWCPEWVRAYIQSYLTEVWNLHIPPFSKTSPAGVAADLIIEALSDVSFYTFVDLCAGAGGPTGTIEKILNRKLEAEGQQAARFILTDLYPRLEEWAVISKRQDTVSFISEPLDATRCERIAPRDGKECRIFNLCFHHFDDPLASTILRKAVESADAIMIFEFAQRDITSMLNIPVMLLFPFWHTISKYRNSPLHLFFTYVIPLISFVLAFDGWVSTMRCRTSQELEELLRQQDLDLSGWDIKSGKRMLFQPFVQMHYFMAVKKHTD</sequence>
<dbReference type="EMBL" id="MNBE01000183">
    <property type="protein sequence ID" value="OKP12610.1"/>
    <property type="molecule type" value="Genomic_DNA"/>
</dbReference>
<feature type="transmembrane region" description="Helical" evidence="1">
    <location>
        <begin position="182"/>
        <end position="200"/>
    </location>
</feature>
<reference evidence="2 3" key="1">
    <citation type="submission" date="2016-10" db="EMBL/GenBank/DDBJ databases">
        <title>Genome sequence of the ascomycete fungus Penicillium subrubescens.</title>
        <authorList>
            <person name="De Vries R.P."/>
            <person name="Peng M."/>
            <person name="Dilokpimol A."/>
            <person name="Hilden K."/>
            <person name="Makela M.R."/>
            <person name="Grigoriev I."/>
            <person name="Riley R."/>
            <person name="Granchi Z."/>
        </authorList>
    </citation>
    <scope>NUCLEOTIDE SEQUENCE [LARGE SCALE GENOMIC DNA]</scope>
    <source>
        <strain evidence="2 3">CBS 132785</strain>
    </source>
</reference>
<evidence type="ECO:0000313" key="2">
    <source>
        <dbReference type="EMBL" id="OKP12610.1"/>
    </source>
</evidence>
<dbReference type="STRING" id="1316194.A0A1Q5UJG3"/>
<evidence type="ECO:0000256" key="1">
    <source>
        <dbReference type="SAM" id="Phobius"/>
    </source>
</evidence>
<protein>
    <recommendedName>
        <fullName evidence="4">Methyltransferase domain-containing protein</fullName>
    </recommendedName>
</protein>
<comment type="caution">
    <text evidence="2">The sequence shown here is derived from an EMBL/GenBank/DDBJ whole genome shotgun (WGS) entry which is preliminary data.</text>
</comment>
<evidence type="ECO:0008006" key="4">
    <source>
        <dbReference type="Google" id="ProtNLM"/>
    </source>
</evidence>
<name>A0A1Q5UJG3_9EURO</name>
<organism evidence="2 3">
    <name type="scientific">Penicillium subrubescens</name>
    <dbReference type="NCBI Taxonomy" id="1316194"/>
    <lineage>
        <taxon>Eukaryota</taxon>
        <taxon>Fungi</taxon>
        <taxon>Dikarya</taxon>
        <taxon>Ascomycota</taxon>
        <taxon>Pezizomycotina</taxon>
        <taxon>Eurotiomycetes</taxon>
        <taxon>Eurotiomycetidae</taxon>
        <taxon>Eurotiales</taxon>
        <taxon>Aspergillaceae</taxon>
        <taxon>Penicillium</taxon>
    </lineage>
</organism>
<keyword evidence="1" id="KW-0472">Membrane</keyword>
<keyword evidence="3" id="KW-1185">Reference proteome</keyword>
<accession>A0A1Q5UJG3</accession>
<dbReference type="AlphaFoldDB" id="A0A1Q5UJG3"/>
<proteinExistence type="predicted"/>
<gene>
    <name evidence="2" type="ORF">PENSUB_1703</name>
</gene>